<proteinExistence type="predicted"/>
<dbReference type="EMBL" id="CP003273">
    <property type="protein sequence ID" value="AGL02347.1"/>
    <property type="molecule type" value="Genomic_DNA"/>
</dbReference>
<accession>R4KL95</accession>
<protein>
    <recommendedName>
        <fullName evidence="3">Gluconate 2-dehydrogenase subunit 3</fullName>
    </recommendedName>
</protein>
<evidence type="ECO:0008006" key="3">
    <source>
        <dbReference type="Google" id="ProtNLM"/>
    </source>
</evidence>
<dbReference type="eggNOG" id="ENOG5032RMA">
    <property type="taxonomic scope" value="Bacteria"/>
</dbReference>
<dbReference type="Pfam" id="PF13618">
    <property type="entry name" value="Gluconate_2-dh3"/>
    <property type="match status" value="1"/>
</dbReference>
<dbReference type="STRING" id="767817.Desgi_2960"/>
<dbReference type="HOGENOM" id="CLU_102501_0_0_9"/>
<evidence type="ECO:0000313" key="1">
    <source>
        <dbReference type="EMBL" id="AGL02347.1"/>
    </source>
</evidence>
<gene>
    <name evidence="1" type="ORF">Desgi_2960</name>
</gene>
<organism evidence="1 2">
    <name type="scientific">Desulfoscipio gibsoniae DSM 7213</name>
    <dbReference type="NCBI Taxonomy" id="767817"/>
    <lineage>
        <taxon>Bacteria</taxon>
        <taxon>Bacillati</taxon>
        <taxon>Bacillota</taxon>
        <taxon>Clostridia</taxon>
        <taxon>Eubacteriales</taxon>
        <taxon>Desulfallaceae</taxon>
        <taxon>Desulfoscipio</taxon>
    </lineage>
</organism>
<dbReference type="KEGG" id="dgi:Desgi_2960"/>
<name>R4KL95_9FIRM</name>
<sequence length="202" mass="23312">MRENRTRYPGYDVLKEQEHWDDHSREIVLTRLGPFPKHGFLNKHEAELIYNIAQHIVYDNRKEILDYVLYHIDNTLASPTGEDQRKVGAPEQKTLVRQGLRAIDQLARKQYGAPFLEIDAQQQLAILSTLHTGKAAPLDEWQTIPQKELFKKLATEITSAYYSHPIVWSEIGYGGPAYPRGYVRVEKGLTDPWEAKRDANES</sequence>
<evidence type="ECO:0000313" key="2">
    <source>
        <dbReference type="Proteomes" id="UP000013520"/>
    </source>
</evidence>
<dbReference type="Proteomes" id="UP000013520">
    <property type="component" value="Chromosome"/>
</dbReference>
<dbReference type="AlphaFoldDB" id="R4KL95"/>
<dbReference type="OrthoDB" id="63962at2"/>
<dbReference type="RefSeq" id="WP_006520792.1">
    <property type="nucleotide sequence ID" value="NC_021184.1"/>
</dbReference>
<dbReference type="InterPro" id="IPR027056">
    <property type="entry name" value="Gluconate_2DH_su3"/>
</dbReference>
<keyword evidence="2" id="KW-1185">Reference proteome</keyword>
<reference evidence="1 2" key="1">
    <citation type="submission" date="2012-01" db="EMBL/GenBank/DDBJ databases">
        <title>Complete sequence of Desulfotomaculum gibsoniae DSM 7213.</title>
        <authorList>
            <consortium name="US DOE Joint Genome Institute"/>
            <person name="Lucas S."/>
            <person name="Han J."/>
            <person name="Lapidus A."/>
            <person name="Cheng J.-F."/>
            <person name="Goodwin L."/>
            <person name="Pitluck S."/>
            <person name="Peters L."/>
            <person name="Ovchinnikova G."/>
            <person name="Teshima H."/>
            <person name="Detter J.C."/>
            <person name="Han C."/>
            <person name="Tapia R."/>
            <person name="Land M."/>
            <person name="Hauser L."/>
            <person name="Kyrpides N."/>
            <person name="Ivanova N."/>
            <person name="Pagani I."/>
            <person name="Parshina S."/>
            <person name="Plugge C."/>
            <person name="Muyzer G."/>
            <person name="Kuever J."/>
            <person name="Ivanova A."/>
            <person name="Nazina T."/>
            <person name="Klenk H.-P."/>
            <person name="Brambilla E."/>
            <person name="Spring S."/>
            <person name="Stams A.F."/>
            <person name="Woyke T."/>
        </authorList>
    </citation>
    <scope>NUCLEOTIDE SEQUENCE [LARGE SCALE GENOMIC DNA]</scope>
    <source>
        <strain evidence="1 2">DSM 7213</strain>
    </source>
</reference>